<protein>
    <recommendedName>
        <fullName evidence="3">DUF4129 domain-containing protein</fullName>
    </recommendedName>
</protein>
<dbReference type="Proteomes" id="UP000697998">
    <property type="component" value="Unassembled WGS sequence"/>
</dbReference>
<gene>
    <name evidence="1" type="ORF">IPJ27_11170</name>
</gene>
<accession>A0A935UFQ6</accession>
<organism evidence="1 2">
    <name type="scientific">Candidatus Accumulibacter proximus</name>
    <dbReference type="NCBI Taxonomy" id="2954385"/>
    <lineage>
        <taxon>Bacteria</taxon>
        <taxon>Pseudomonadati</taxon>
        <taxon>Pseudomonadota</taxon>
        <taxon>Betaproteobacteria</taxon>
        <taxon>Candidatus Accumulibacter</taxon>
    </lineage>
</organism>
<evidence type="ECO:0000313" key="1">
    <source>
        <dbReference type="EMBL" id="MBK7675261.1"/>
    </source>
</evidence>
<sequence length="193" mass="20078">MRRFLIPLVLAAGGLGAAESPPGEPAPPPAAAAIHDIRGPVAVDSLPPFALTGGALVLAGGVFWLQRKWRRRPAAVRSPGADSRPAASTVLARLAADYRRGACSSSQLIVCLDDLLRSTLADHTGIAAQRLTSSELLLQAAAFLDDQQRDWLKQLVALCDRVKFAAHQPDASEIDGALSSAASLLECSSAGPA</sequence>
<dbReference type="EMBL" id="JADJMH010000009">
    <property type="protein sequence ID" value="MBK7675261.1"/>
    <property type="molecule type" value="Genomic_DNA"/>
</dbReference>
<name>A0A935UFQ6_9PROT</name>
<evidence type="ECO:0000313" key="2">
    <source>
        <dbReference type="Proteomes" id="UP000697998"/>
    </source>
</evidence>
<evidence type="ECO:0008006" key="3">
    <source>
        <dbReference type="Google" id="ProtNLM"/>
    </source>
</evidence>
<proteinExistence type="predicted"/>
<comment type="caution">
    <text evidence="1">The sequence shown here is derived from an EMBL/GenBank/DDBJ whole genome shotgun (WGS) entry which is preliminary data.</text>
</comment>
<dbReference type="AlphaFoldDB" id="A0A935UFQ6"/>
<reference evidence="1 2" key="1">
    <citation type="submission" date="2020-10" db="EMBL/GenBank/DDBJ databases">
        <title>Connecting structure to function with the recovery of over 1000 high-quality activated sludge metagenome-assembled genomes encoding full-length rRNA genes using long-read sequencing.</title>
        <authorList>
            <person name="Singleton C.M."/>
            <person name="Petriglieri F."/>
            <person name="Kristensen J.M."/>
            <person name="Kirkegaard R.H."/>
            <person name="Michaelsen T.Y."/>
            <person name="Andersen M.H."/>
            <person name="Karst S.M."/>
            <person name="Dueholm M.S."/>
            <person name="Nielsen P.H."/>
            <person name="Albertsen M."/>
        </authorList>
    </citation>
    <scope>NUCLEOTIDE SEQUENCE [LARGE SCALE GENOMIC DNA]</scope>
    <source>
        <strain evidence="1">EsbW_18-Q3-R4-48_BATAC.285</strain>
    </source>
</reference>